<dbReference type="Gene3D" id="3.90.550.10">
    <property type="entry name" value="Spore Coat Polysaccharide Biosynthesis Protein SpsA, Chain A"/>
    <property type="match status" value="1"/>
</dbReference>
<dbReference type="PANTHER" id="PTHR43179">
    <property type="entry name" value="RHAMNOSYLTRANSFERASE WBBL"/>
    <property type="match status" value="1"/>
</dbReference>
<sequence>MQVSAVIPNYNGLALLKNNLPVIVKELQGSEVIVVDDGSTDGSVNFITQNYPQIKLISKPFNDGFSTAVNLGIKAASNELVLLINTDVVPTKDFLKYLLPHFENPKIFAVGCLDKSIEGDQVTLRGRGTGKFFKGFLQHQRGEIDQKDTLWVNGGSGIFRKAIWELLGGMDELYNPFYWEDIDLSYRALKSGYLILFEPKSQVIHKHEQGSIKRRYSPKKITQIAYRNQIIFVWKNITSLAYLIQHLIYLPYYLVLSLIKGDNNFIKGFTSAFILLPEVFKKRKISKSKYIMTDEQIFQKYQ</sequence>
<dbReference type="Proteomes" id="UP000034176">
    <property type="component" value="Unassembled WGS sequence"/>
</dbReference>
<dbReference type="InterPro" id="IPR029044">
    <property type="entry name" value="Nucleotide-diphossugar_trans"/>
</dbReference>
<protein>
    <submittedName>
        <fullName evidence="2">Glycosyl transferase, family 2</fullName>
    </submittedName>
</protein>
<dbReference type="AlphaFoldDB" id="A0A0G0B8J8"/>
<evidence type="ECO:0000313" key="3">
    <source>
        <dbReference type="Proteomes" id="UP000034176"/>
    </source>
</evidence>
<dbReference type="SUPFAM" id="SSF53448">
    <property type="entry name" value="Nucleotide-diphospho-sugar transferases"/>
    <property type="match status" value="1"/>
</dbReference>
<gene>
    <name evidence="2" type="ORF">UR52_C0001G0106</name>
</gene>
<feature type="domain" description="Glycosyltransferase 2-like" evidence="1">
    <location>
        <begin position="4"/>
        <end position="166"/>
    </location>
</feature>
<dbReference type="Pfam" id="PF00535">
    <property type="entry name" value="Glycos_transf_2"/>
    <property type="match status" value="1"/>
</dbReference>
<dbReference type="PANTHER" id="PTHR43179:SF7">
    <property type="entry name" value="RHAMNOSYLTRANSFERASE WBBL"/>
    <property type="match status" value="1"/>
</dbReference>
<dbReference type="EMBL" id="LBPN01000001">
    <property type="protein sequence ID" value="KKP60026.1"/>
    <property type="molecule type" value="Genomic_DNA"/>
</dbReference>
<dbReference type="STRING" id="1618434.UR52_C0001G0106"/>
<dbReference type="CDD" id="cd04186">
    <property type="entry name" value="GT_2_like_c"/>
    <property type="match status" value="1"/>
</dbReference>
<organism evidence="2 3">
    <name type="scientific">Candidatus Gottesmanbacteria bacterium GW2011_GWA1_34_13</name>
    <dbReference type="NCBI Taxonomy" id="1618434"/>
    <lineage>
        <taxon>Bacteria</taxon>
        <taxon>Candidatus Gottesmaniibacteriota</taxon>
    </lineage>
</organism>
<keyword evidence="2" id="KW-0808">Transferase</keyword>
<dbReference type="GO" id="GO:0016740">
    <property type="term" value="F:transferase activity"/>
    <property type="evidence" value="ECO:0007669"/>
    <property type="project" value="UniProtKB-KW"/>
</dbReference>
<accession>A0A0G0B8J8</accession>
<dbReference type="InterPro" id="IPR001173">
    <property type="entry name" value="Glyco_trans_2-like"/>
</dbReference>
<name>A0A0G0B8J8_9BACT</name>
<evidence type="ECO:0000259" key="1">
    <source>
        <dbReference type="Pfam" id="PF00535"/>
    </source>
</evidence>
<comment type="caution">
    <text evidence="2">The sequence shown here is derived from an EMBL/GenBank/DDBJ whole genome shotgun (WGS) entry which is preliminary data.</text>
</comment>
<evidence type="ECO:0000313" key="2">
    <source>
        <dbReference type="EMBL" id="KKP60026.1"/>
    </source>
</evidence>
<proteinExistence type="predicted"/>
<reference evidence="2 3" key="1">
    <citation type="journal article" date="2015" name="Nature">
        <title>rRNA introns, odd ribosomes, and small enigmatic genomes across a large radiation of phyla.</title>
        <authorList>
            <person name="Brown C.T."/>
            <person name="Hug L.A."/>
            <person name="Thomas B.C."/>
            <person name="Sharon I."/>
            <person name="Castelle C.J."/>
            <person name="Singh A."/>
            <person name="Wilkins M.J."/>
            <person name="Williams K.H."/>
            <person name="Banfield J.F."/>
        </authorList>
    </citation>
    <scope>NUCLEOTIDE SEQUENCE [LARGE SCALE GENOMIC DNA]</scope>
</reference>